<gene>
    <name evidence="2" type="ORF">ACFSDE_16610</name>
</gene>
<dbReference type="RefSeq" id="WP_343920469.1">
    <property type="nucleotide sequence ID" value="NZ_BAAAJT010000002.1"/>
</dbReference>
<keyword evidence="3" id="KW-1185">Reference proteome</keyword>
<evidence type="ECO:0000313" key="2">
    <source>
        <dbReference type="EMBL" id="MFD1948427.1"/>
    </source>
</evidence>
<dbReference type="PANTHER" id="PTHR42685">
    <property type="entry name" value="GERANYLGERANYL DIPHOSPHATE REDUCTASE"/>
    <property type="match status" value="1"/>
</dbReference>
<accession>A0ABW4TSA7</accession>
<dbReference type="InterPro" id="IPR002938">
    <property type="entry name" value="FAD-bd"/>
</dbReference>
<dbReference type="GO" id="GO:0016491">
    <property type="term" value="F:oxidoreductase activity"/>
    <property type="evidence" value="ECO:0007669"/>
    <property type="project" value="UniProtKB-KW"/>
</dbReference>
<evidence type="ECO:0000313" key="3">
    <source>
        <dbReference type="Proteomes" id="UP001597351"/>
    </source>
</evidence>
<proteinExistence type="predicted"/>
<evidence type="ECO:0000259" key="1">
    <source>
        <dbReference type="Pfam" id="PF01494"/>
    </source>
</evidence>
<dbReference type="SUPFAM" id="SSF51905">
    <property type="entry name" value="FAD/NAD(P)-binding domain"/>
    <property type="match status" value="1"/>
</dbReference>
<dbReference type="PRINTS" id="PR00420">
    <property type="entry name" value="RNGMNOXGNASE"/>
</dbReference>
<sequence>MTSDLLVVGARCAGAATAMLAARAGYDVVLVDRAAVPTDTTSTHGLVRGGMVLLDRWGLLDAVLASGAPAVRQVDFHRHDATGVRSTSHRVRARAGVDFLLAPRRRELDRLLVEAAVAAGARLLDRTTVDRAVVEDGRVRGVTARAADGSRHEMRARLVVGADGRDSRVARLVSAPLTQSHANGGACFYTYVAGVPWQGFEMHVSRRRFAGVFPTHGGEAAVFLTLPTADASDLVRAGARRTEVWRGLMRQAAPGLADRVDAGVVTAPLRGTVSLPHHVRQAGGPGWALVGDAGYHRDPITSHGMTDAFRDAELLTAAVGRLLNDPAEESAALAEYGERRDAMLARTYALTRELSAFPDPDRFLALQAELAKALDAEALELAGLPVATARNAAAT</sequence>
<name>A0ABW4TSA7_9ACTN</name>
<dbReference type="PANTHER" id="PTHR42685:SF22">
    <property type="entry name" value="CONDITIONED MEDIUM FACTOR RECEPTOR 1"/>
    <property type="match status" value="1"/>
</dbReference>
<feature type="domain" description="FAD-binding" evidence="1">
    <location>
        <begin position="4"/>
        <end position="346"/>
    </location>
</feature>
<dbReference type="EC" id="1.-.-.-" evidence="2"/>
<organism evidence="2 3">
    <name type="scientific">Nocardioides aestuarii</name>
    <dbReference type="NCBI Taxonomy" id="252231"/>
    <lineage>
        <taxon>Bacteria</taxon>
        <taxon>Bacillati</taxon>
        <taxon>Actinomycetota</taxon>
        <taxon>Actinomycetes</taxon>
        <taxon>Propionibacteriales</taxon>
        <taxon>Nocardioidaceae</taxon>
        <taxon>Nocardioides</taxon>
    </lineage>
</organism>
<dbReference type="Gene3D" id="3.50.50.60">
    <property type="entry name" value="FAD/NAD(P)-binding domain"/>
    <property type="match status" value="1"/>
</dbReference>
<reference evidence="3" key="1">
    <citation type="journal article" date="2019" name="Int. J. Syst. Evol. Microbiol.">
        <title>The Global Catalogue of Microorganisms (GCM) 10K type strain sequencing project: providing services to taxonomists for standard genome sequencing and annotation.</title>
        <authorList>
            <consortium name="The Broad Institute Genomics Platform"/>
            <consortium name="The Broad Institute Genome Sequencing Center for Infectious Disease"/>
            <person name="Wu L."/>
            <person name="Ma J."/>
        </authorList>
    </citation>
    <scope>NUCLEOTIDE SEQUENCE [LARGE SCALE GENOMIC DNA]</scope>
    <source>
        <strain evidence="3">CGMCC 1.12477</strain>
    </source>
</reference>
<dbReference type="Proteomes" id="UP001597351">
    <property type="component" value="Unassembled WGS sequence"/>
</dbReference>
<dbReference type="InterPro" id="IPR050407">
    <property type="entry name" value="Geranylgeranyl_reductase"/>
</dbReference>
<dbReference type="Pfam" id="PF01494">
    <property type="entry name" value="FAD_binding_3"/>
    <property type="match status" value="1"/>
</dbReference>
<dbReference type="EMBL" id="JBHUGD010000003">
    <property type="protein sequence ID" value="MFD1948427.1"/>
    <property type="molecule type" value="Genomic_DNA"/>
</dbReference>
<comment type="caution">
    <text evidence="2">The sequence shown here is derived from an EMBL/GenBank/DDBJ whole genome shotgun (WGS) entry which is preliminary data.</text>
</comment>
<protein>
    <submittedName>
        <fullName evidence="2">NAD(P)/FAD-dependent oxidoreductase</fullName>
        <ecNumber evidence="2">1.-.-.-</ecNumber>
    </submittedName>
</protein>
<keyword evidence="2" id="KW-0560">Oxidoreductase</keyword>
<dbReference type="InterPro" id="IPR036188">
    <property type="entry name" value="FAD/NAD-bd_sf"/>
</dbReference>